<evidence type="ECO:0000313" key="3">
    <source>
        <dbReference type="Proteomes" id="UP000183174"/>
    </source>
</evidence>
<dbReference type="Proteomes" id="UP000183174">
    <property type="component" value="Unassembled WGS sequence"/>
</dbReference>
<dbReference type="AlphaFoldDB" id="A0A1C3XGR6"/>
<reference evidence="2 3" key="1">
    <citation type="submission" date="2016-08" db="EMBL/GenBank/DDBJ databases">
        <authorList>
            <person name="Seilhamer J.J."/>
        </authorList>
    </citation>
    <scope>NUCLEOTIDE SEQUENCE [LARGE SCALE GENOMIC DNA]</scope>
    <source>
        <strain evidence="2 3">CCBAU 10071</strain>
    </source>
</reference>
<evidence type="ECO:0000256" key="1">
    <source>
        <dbReference type="SAM" id="MobiDB-lite"/>
    </source>
</evidence>
<gene>
    <name evidence="2" type="ORF">GA0061099_101822</name>
</gene>
<feature type="compositionally biased region" description="Basic and acidic residues" evidence="1">
    <location>
        <begin position="16"/>
        <end position="31"/>
    </location>
</feature>
<sequence length="130" mass="14333">MDFNAVAPANTSPEPDAARKASDATEFDRQLSDAQAPALAQGVAHPLLQGEAYSPYLDAGHPYSPYFDTGHLYPPYEDLAHPHSPDSGWQDNLMPRLRLSPRLSRKTAGSISRRRPSLRRSRNIPASIKI</sequence>
<feature type="region of interest" description="Disordered" evidence="1">
    <location>
        <begin position="1"/>
        <end position="38"/>
    </location>
</feature>
<protein>
    <submittedName>
        <fullName evidence="2">Uncharacterized protein</fullName>
    </submittedName>
</protein>
<feature type="compositionally biased region" description="Basic residues" evidence="1">
    <location>
        <begin position="112"/>
        <end position="122"/>
    </location>
</feature>
<name>A0A1C3XGR6_9BRAD</name>
<dbReference type="EMBL" id="FMAE01000018">
    <property type="protein sequence ID" value="SCB51453.1"/>
    <property type="molecule type" value="Genomic_DNA"/>
</dbReference>
<proteinExistence type="predicted"/>
<evidence type="ECO:0000313" key="2">
    <source>
        <dbReference type="EMBL" id="SCB51453.1"/>
    </source>
</evidence>
<dbReference type="RefSeq" id="WP_225114931.1">
    <property type="nucleotide sequence ID" value="NZ_FMAE01000018.1"/>
</dbReference>
<feature type="region of interest" description="Disordered" evidence="1">
    <location>
        <begin position="100"/>
        <end position="130"/>
    </location>
</feature>
<organism evidence="2 3">
    <name type="scientific">Bradyrhizobium yuanmingense</name>
    <dbReference type="NCBI Taxonomy" id="108015"/>
    <lineage>
        <taxon>Bacteria</taxon>
        <taxon>Pseudomonadati</taxon>
        <taxon>Pseudomonadota</taxon>
        <taxon>Alphaproteobacteria</taxon>
        <taxon>Hyphomicrobiales</taxon>
        <taxon>Nitrobacteraceae</taxon>
        <taxon>Bradyrhizobium</taxon>
    </lineage>
</organism>
<accession>A0A1C3XGR6</accession>